<protein>
    <submittedName>
        <fullName evidence="2">Uncharacterized protein</fullName>
    </submittedName>
</protein>
<organism evidence="2">
    <name type="scientific">Cacopsylla melanoneura</name>
    <dbReference type="NCBI Taxonomy" id="428564"/>
    <lineage>
        <taxon>Eukaryota</taxon>
        <taxon>Metazoa</taxon>
        <taxon>Ecdysozoa</taxon>
        <taxon>Arthropoda</taxon>
        <taxon>Hexapoda</taxon>
        <taxon>Insecta</taxon>
        <taxon>Pterygota</taxon>
        <taxon>Neoptera</taxon>
        <taxon>Paraneoptera</taxon>
        <taxon>Hemiptera</taxon>
        <taxon>Sternorrhyncha</taxon>
        <taxon>Psylloidea</taxon>
        <taxon>Psyllidae</taxon>
        <taxon>Psyllinae</taxon>
        <taxon>Cacopsylla</taxon>
    </lineage>
</organism>
<dbReference type="AlphaFoldDB" id="A0A8D8ZHW8"/>
<proteinExistence type="predicted"/>
<feature type="region of interest" description="Disordered" evidence="1">
    <location>
        <begin position="1"/>
        <end position="30"/>
    </location>
</feature>
<dbReference type="EMBL" id="HBUF01517016">
    <property type="protein sequence ID" value="CAG6748053.1"/>
    <property type="molecule type" value="Transcribed_RNA"/>
</dbReference>
<evidence type="ECO:0000313" key="2">
    <source>
        <dbReference type="EMBL" id="CAG6748053.1"/>
    </source>
</evidence>
<reference evidence="2" key="1">
    <citation type="submission" date="2021-05" db="EMBL/GenBank/DDBJ databases">
        <authorList>
            <person name="Alioto T."/>
            <person name="Alioto T."/>
            <person name="Gomez Garrido J."/>
        </authorList>
    </citation>
    <scope>NUCLEOTIDE SEQUENCE</scope>
</reference>
<feature type="compositionally biased region" description="Basic and acidic residues" evidence="1">
    <location>
        <begin position="17"/>
        <end position="30"/>
    </location>
</feature>
<name>A0A8D8ZHW8_9HEMI</name>
<accession>A0A8D8ZHW8</accession>
<feature type="compositionally biased region" description="Basic residues" evidence="1">
    <location>
        <begin position="90"/>
        <end position="99"/>
    </location>
</feature>
<evidence type="ECO:0000256" key="1">
    <source>
        <dbReference type="SAM" id="MobiDB-lite"/>
    </source>
</evidence>
<sequence length="111" mass="12744">MNETTQLAIEGLPIEEDVSKKSKSKNHDDKRIAECKRYFPSSQTDIRAHFRLVPMYVDLENPSNRVYLVLNKKAPAEKPKKTPKPGKSQQARKPRKSPKPPKPLKPQMKPL</sequence>
<feature type="region of interest" description="Disordered" evidence="1">
    <location>
        <begin position="71"/>
        <end position="111"/>
    </location>
</feature>